<protein>
    <recommendedName>
        <fullName evidence="3">Arginase family protein</fullName>
    </recommendedName>
</protein>
<dbReference type="EMBL" id="FUWV01000008">
    <property type="protein sequence ID" value="SJZ69066.1"/>
    <property type="molecule type" value="Genomic_DNA"/>
</dbReference>
<organism evidence="1 2">
    <name type="scientific">Garciella nitratireducens DSM 15102</name>
    <dbReference type="NCBI Taxonomy" id="1121911"/>
    <lineage>
        <taxon>Bacteria</taxon>
        <taxon>Bacillati</taxon>
        <taxon>Bacillota</taxon>
        <taxon>Clostridia</taxon>
        <taxon>Eubacteriales</taxon>
        <taxon>Eubacteriaceae</taxon>
        <taxon>Garciella</taxon>
    </lineage>
</organism>
<keyword evidence="2" id="KW-1185">Reference proteome</keyword>
<accession>A0A1T4MQH0</accession>
<proteinExistence type="predicted"/>
<gene>
    <name evidence="1" type="ORF">SAMN02745973_01396</name>
</gene>
<dbReference type="RefSeq" id="WP_087678830.1">
    <property type="nucleotide sequence ID" value="NZ_FUWV01000008.1"/>
</dbReference>
<name>A0A1T4MQH0_9FIRM</name>
<dbReference type="AlphaFoldDB" id="A0A1T4MQH0"/>
<dbReference type="OrthoDB" id="1705985at2"/>
<evidence type="ECO:0008006" key="3">
    <source>
        <dbReference type="Google" id="ProtNLM"/>
    </source>
</evidence>
<evidence type="ECO:0000313" key="2">
    <source>
        <dbReference type="Proteomes" id="UP000196365"/>
    </source>
</evidence>
<sequence length="234" mass="28116">MGKSLLSIDWDYFICIKNKHYFGSYIENKRTIVDLWYKRYIQEKEQGKDIQDYFYLFPEVECFWSKMKKIFQFDKDIKVYVSDSHAFSYKIAKENYCNKVYLFDAHADLGYGGISSLDFEVNCANWLGKLLKDKIIKEANIIYSPFTKEKISDFDAINQKFPINYFTIEDMDQKIPLSFIHICRSGAWTPPWLDNKFRKFIQDLQLPYTKINCPYRKWDVEHINFSDKIQYKLA</sequence>
<dbReference type="Proteomes" id="UP000196365">
    <property type="component" value="Unassembled WGS sequence"/>
</dbReference>
<evidence type="ECO:0000313" key="1">
    <source>
        <dbReference type="EMBL" id="SJZ69066.1"/>
    </source>
</evidence>
<reference evidence="1 2" key="1">
    <citation type="submission" date="2017-02" db="EMBL/GenBank/DDBJ databases">
        <authorList>
            <person name="Peterson S.W."/>
        </authorList>
    </citation>
    <scope>NUCLEOTIDE SEQUENCE [LARGE SCALE GENOMIC DNA]</scope>
    <source>
        <strain evidence="1 2">DSM 15102</strain>
    </source>
</reference>